<dbReference type="Proteomes" id="UP000887159">
    <property type="component" value="Unassembled WGS sequence"/>
</dbReference>
<dbReference type="AlphaFoldDB" id="A0A8X6VR46"/>
<name>A0A8X6VR46_TRICX</name>
<reference evidence="1" key="1">
    <citation type="submission" date="2020-08" db="EMBL/GenBank/DDBJ databases">
        <title>Multicomponent nature underlies the extraordinary mechanical properties of spider dragline silk.</title>
        <authorList>
            <person name="Kono N."/>
            <person name="Nakamura H."/>
            <person name="Mori M."/>
            <person name="Yoshida Y."/>
            <person name="Ohtoshi R."/>
            <person name="Malay A.D."/>
            <person name="Moran D.A.P."/>
            <person name="Tomita M."/>
            <person name="Numata K."/>
            <person name="Arakawa K."/>
        </authorList>
    </citation>
    <scope>NUCLEOTIDE SEQUENCE</scope>
</reference>
<gene>
    <name evidence="1" type="primary">NCL1_37273</name>
    <name evidence="1" type="ORF">TNCV_2396131</name>
</gene>
<evidence type="ECO:0000313" key="2">
    <source>
        <dbReference type="Proteomes" id="UP000887159"/>
    </source>
</evidence>
<dbReference type="EMBL" id="BMAU01021349">
    <property type="protein sequence ID" value="GFY18384.1"/>
    <property type="molecule type" value="Genomic_DNA"/>
</dbReference>
<proteinExistence type="predicted"/>
<protein>
    <submittedName>
        <fullName evidence="1">Uncharacterized protein</fullName>
    </submittedName>
</protein>
<evidence type="ECO:0000313" key="1">
    <source>
        <dbReference type="EMBL" id="GFY18384.1"/>
    </source>
</evidence>
<keyword evidence="2" id="KW-1185">Reference proteome</keyword>
<sequence length="109" mass="13027">MTHSGRQRLTRMRPSWSHILKHDLYEKRTWCQSTFQALCSRTHCRRSRRWFAMRGILYKGTIAHNPRRSRRQRIDEADISTHVAVYQCAVKCSEEAVRSCTTMRSRCQL</sequence>
<accession>A0A8X6VR46</accession>
<organism evidence="1 2">
    <name type="scientific">Trichonephila clavipes</name>
    <name type="common">Golden silk orbweaver</name>
    <name type="synonym">Nephila clavipes</name>
    <dbReference type="NCBI Taxonomy" id="2585209"/>
    <lineage>
        <taxon>Eukaryota</taxon>
        <taxon>Metazoa</taxon>
        <taxon>Ecdysozoa</taxon>
        <taxon>Arthropoda</taxon>
        <taxon>Chelicerata</taxon>
        <taxon>Arachnida</taxon>
        <taxon>Araneae</taxon>
        <taxon>Araneomorphae</taxon>
        <taxon>Entelegynae</taxon>
        <taxon>Araneoidea</taxon>
        <taxon>Nephilidae</taxon>
        <taxon>Trichonephila</taxon>
    </lineage>
</organism>
<comment type="caution">
    <text evidence="1">The sequence shown here is derived from an EMBL/GenBank/DDBJ whole genome shotgun (WGS) entry which is preliminary data.</text>
</comment>